<evidence type="ECO:0000313" key="1">
    <source>
        <dbReference type="EMBL" id="CAG8773239.1"/>
    </source>
</evidence>
<dbReference type="Proteomes" id="UP000789901">
    <property type="component" value="Unassembled WGS sequence"/>
</dbReference>
<protein>
    <submittedName>
        <fullName evidence="1">31579_t:CDS:1</fullName>
    </submittedName>
</protein>
<evidence type="ECO:0000313" key="2">
    <source>
        <dbReference type="Proteomes" id="UP000789901"/>
    </source>
</evidence>
<sequence>MSTSAYEIEKTPVDDPDFFTLEHEWSLLNFLLFRQHCVDFRVDKTVEHSRYVCSLANIISWEQASSELIEQVKDALSRVQGSNIFGWGCDLSTTNIPDCDWGCMSCDSGGSYRVQLPNIPEAWTGLKGQ</sequence>
<reference evidence="1 2" key="1">
    <citation type="submission" date="2021-06" db="EMBL/GenBank/DDBJ databases">
        <authorList>
            <person name="Kallberg Y."/>
            <person name="Tangrot J."/>
            <person name="Rosling A."/>
        </authorList>
    </citation>
    <scope>NUCLEOTIDE SEQUENCE [LARGE SCALE GENOMIC DNA]</scope>
    <source>
        <strain evidence="1 2">120-4 pot B 10/14</strain>
    </source>
</reference>
<keyword evidence="2" id="KW-1185">Reference proteome</keyword>
<accession>A0ABN7VHM3</accession>
<organism evidence="1 2">
    <name type="scientific">Gigaspora margarita</name>
    <dbReference type="NCBI Taxonomy" id="4874"/>
    <lineage>
        <taxon>Eukaryota</taxon>
        <taxon>Fungi</taxon>
        <taxon>Fungi incertae sedis</taxon>
        <taxon>Mucoromycota</taxon>
        <taxon>Glomeromycotina</taxon>
        <taxon>Glomeromycetes</taxon>
        <taxon>Diversisporales</taxon>
        <taxon>Gigasporaceae</taxon>
        <taxon>Gigaspora</taxon>
    </lineage>
</organism>
<comment type="caution">
    <text evidence="1">The sequence shown here is derived from an EMBL/GenBank/DDBJ whole genome shotgun (WGS) entry which is preliminary data.</text>
</comment>
<proteinExistence type="predicted"/>
<name>A0ABN7VHM3_GIGMA</name>
<dbReference type="EMBL" id="CAJVQB010015225">
    <property type="protein sequence ID" value="CAG8773239.1"/>
    <property type="molecule type" value="Genomic_DNA"/>
</dbReference>
<gene>
    <name evidence="1" type="ORF">GMARGA_LOCUS18765</name>
</gene>